<keyword evidence="6" id="KW-1185">Reference proteome</keyword>
<feature type="compositionally biased region" description="Pro residues" evidence="1">
    <location>
        <begin position="1"/>
        <end position="11"/>
    </location>
</feature>
<dbReference type="PANTHER" id="PTHR30627">
    <property type="entry name" value="PEPTIDOGLYCAN D,D-TRANSPEPTIDASE"/>
    <property type="match status" value="1"/>
</dbReference>
<dbReference type="RefSeq" id="WP_093714614.1">
    <property type="nucleotide sequence ID" value="NZ_FONG01000010.1"/>
</dbReference>
<dbReference type="STRING" id="380248.SAMN05216251_11011"/>
<keyword evidence="2" id="KW-1133">Transmembrane helix</keyword>
<keyword evidence="2" id="KW-0812">Transmembrane</keyword>
<evidence type="ECO:0000259" key="4">
    <source>
        <dbReference type="Pfam" id="PF05223"/>
    </source>
</evidence>
<dbReference type="Proteomes" id="UP000199323">
    <property type="component" value="Unassembled WGS sequence"/>
</dbReference>
<dbReference type="OrthoDB" id="5241017at2"/>
<dbReference type="PROSITE" id="PS51318">
    <property type="entry name" value="TAT"/>
    <property type="match status" value="1"/>
</dbReference>
<reference evidence="6" key="1">
    <citation type="submission" date="2016-10" db="EMBL/GenBank/DDBJ databases">
        <authorList>
            <person name="Varghese N."/>
            <person name="Submissions S."/>
        </authorList>
    </citation>
    <scope>NUCLEOTIDE SEQUENCE [LARGE SCALE GENOMIC DNA]</scope>
    <source>
        <strain evidence="6">CGMCC 4.3510</strain>
    </source>
</reference>
<dbReference type="GO" id="GO:0071555">
    <property type="term" value="P:cell wall organization"/>
    <property type="evidence" value="ECO:0007669"/>
    <property type="project" value="TreeGrafter"/>
</dbReference>
<gene>
    <name evidence="5" type="ORF">SAMN05216251_11011</name>
</gene>
<evidence type="ECO:0000313" key="6">
    <source>
        <dbReference type="Proteomes" id="UP000199323"/>
    </source>
</evidence>
<feature type="domain" description="Penicillin-binding protein transpeptidase" evidence="3">
    <location>
        <begin position="296"/>
        <end position="563"/>
    </location>
</feature>
<dbReference type="FunFam" id="3.40.710.10:FF:000061">
    <property type="entry name" value="Penicillin-binding protein A"/>
    <property type="match status" value="1"/>
</dbReference>
<dbReference type="PANTHER" id="PTHR30627:SF24">
    <property type="entry name" value="PENICILLIN-BINDING PROTEIN 4B"/>
    <property type="match status" value="1"/>
</dbReference>
<dbReference type="Gene3D" id="3.40.710.10">
    <property type="entry name" value="DD-peptidase/beta-lactamase superfamily"/>
    <property type="match status" value="1"/>
</dbReference>
<name>A0A1I2H222_9ACTN</name>
<evidence type="ECO:0000256" key="2">
    <source>
        <dbReference type="SAM" id="Phobius"/>
    </source>
</evidence>
<dbReference type="GO" id="GO:0046677">
    <property type="term" value="P:response to antibiotic"/>
    <property type="evidence" value="ECO:0007669"/>
    <property type="project" value="InterPro"/>
</dbReference>
<sequence>MRRPQKQPPSSPSWSAQQSVVTSVPPIGRLHRAAAPRRRTAVRTAAALAVVLALAAGGSRWAGIGPLAGHTSTSSDAPAADPAAVAQARAFLADWSRNRYAAAAARTTAPSEADRILDSFTSGLDIERPRLSTGPAQAGKDGAVDVPFTAHMPVKGLGTWTYSSELPLRRDTSGTWTIDWALSVVHPHLTTTAKFSLVREDGPAAPRVNDRTGKPLTADDHPALAPVLERFAAADGPAGPRGAVELVDRVTGEIKGTEVRFGPDPSGEAVATTLDGSWQSAAENALRHDAGGKNASLVVLRVDNGAILALANSPADGFNRAVSGTYAPGSTWKLVTSSALLLKNAVTPATVVDCPRYLTVGKQFHNVETSEFHGATFAKDFAESCNTAFISLRDRLGSTELGDVARTYFGVGQDWHIGVPSYDGSVPAPKDETEKAASMIGQARLQANPLIMASVTATAASGHFHQPHLVPGTPDTTSTRPLPARITTALRSMMRTTVTGGTARLLADLPGSVGAKTGTAEVSDTAPNNGWLVVHRGNIAIACVVEAGVTGGGSAGPIVHDILRAMPDDPS</sequence>
<protein>
    <submittedName>
        <fullName evidence="5">NTF2-like N-terminal transpeptidase domain-containing protein</fullName>
    </submittedName>
</protein>
<dbReference type="InterPro" id="IPR007887">
    <property type="entry name" value="MecA_N"/>
</dbReference>
<dbReference type="EMBL" id="FONG01000010">
    <property type="protein sequence ID" value="SFF23309.1"/>
    <property type="molecule type" value="Genomic_DNA"/>
</dbReference>
<dbReference type="InterPro" id="IPR001460">
    <property type="entry name" value="PCN-bd_Tpept"/>
</dbReference>
<dbReference type="GO" id="GO:0008658">
    <property type="term" value="F:penicillin binding"/>
    <property type="evidence" value="ECO:0007669"/>
    <property type="project" value="InterPro"/>
</dbReference>
<proteinExistence type="predicted"/>
<evidence type="ECO:0000259" key="3">
    <source>
        <dbReference type="Pfam" id="PF00905"/>
    </source>
</evidence>
<feature type="region of interest" description="Disordered" evidence="1">
    <location>
        <begin position="1"/>
        <end position="22"/>
    </location>
</feature>
<accession>A0A1I2H222</accession>
<evidence type="ECO:0000256" key="1">
    <source>
        <dbReference type="SAM" id="MobiDB-lite"/>
    </source>
</evidence>
<dbReference type="Pfam" id="PF05223">
    <property type="entry name" value="MecA_N"/>
    <property type="match status" value="1"/>
</dbReference>
<feature type="transmembrane region" description="Helical" evidence="2">
    <location>
        <begin position="41"/>
        <end position="62"/>
    </location>
</feature>
<dbReference type="Pfam" id="PF00905">
    <property type="entry name" value="Transpeptidase"/>
    <property type="match status" value="1"/>
</dbReference>
<keyword evidence="2" id="KW-0472">Membrane</keyword>
<evidence type="ECO:0000313" key="5">
    <source>
        <dbReference type="EMBL" id="SFF23309.1"/>
    </source>
</evidence>
<organism evidence="5 6">
    <name type="scientific">Actinacidiphila alni</name>
    <dbReference type="NCBI Taxonomy" id="380248"/>
    <lineage>
        <taxon>Bacteria</taxon>
        <taxon>Bacillati</taxon>
        <taxon>Actinomycetota</taxon>
        <taxon>Actinomycetes</taxon>
        <taxon>Kitasatosporales</taxon>
        <taxon>Streptomycetaceae</taxon>
        <taxon>Actinacidiphila</taxon>
    </lineage>
</organism>
<dbReference type="InterPro" id="IPR050515">
    <property type="entry name" value="Beta-lactam/transpept"/>
</dbReference>
<dbReference type="GO" id="GO:0005886">
    <property type="term" value="C:plasma membrane"/>
    <property type="evidence" value="ECO:0007669"/>
    <property type="project" value="TreeGrafter"/>
</dbReference>
<dbReference type="AlphaFoldDB" id="A0A1I2H222"/>
<dbReference type="InterPro" id="IPR006311">
    <property type="entry name" value="TAT_signal"/>
</dbReference>
<feature type="domain" description="NTF2-like N-terminal transpeptidase" evidence="4">
    <location>
        <begin position="84"/>
        <end position="191"/>
    </location>
</feature>
<dbReference type="SUPFAM" id="SSF56601">
    <property type="entry name" value="beta-lactamase/transpeptidase-like"/>
    <property type="match status" value="1"/>
</dbReference>
<dbReference type="InterPro" id="IPR012338">
    <property type="entry name" value="Beta-lactam/transpept-like"/>
</dbReference>
<dbReference type="GO" id="GO:0071972">
    <property type="term" value="F:peptidoglycan L,D-transpeptidase activity"/>
    <property type="evidence" value="ECO:0007669"/>
    <property type="project" value="TreeGrafter"/>
</dbReference>